<proteinExistence type="predicted"/>
<name>A0A5N3R2W8_9VIBR</name>
<dbReference type="EMBL" id="VWSE01000006">
    <property type="protein sequence ID" value="KAB0288181.1"/>
    <property type="molecule type" value="Genomic_DNA"/>
</dbReference>
<dbReference type="InterPro" id="IPR009057">
    <property type="entry name" value="Homeodomain-like_sf"/>
</dbReference>
<accession>A0A5N3R2W8</accession>
<dbReference type="SUPFAM" id="SSF46689">
    <property type="entry name" value="Homeodomain-like"/>
    <property type="match status" value="1"/>
</dbReference>
<dbReference type="RefSeq" id="WP_150869970.1">
    <property type="nucleotide sequence ID" value="NZ_VWSE01000006.1"/>
</dbReference>
<gene>
    <name evidence="1" type="ORF">F2P58_12005</name>
</gene>
<reference evidence="1 2" key="1">
    <citation type="submission" date="2019-09" db="EMBL/GenBank/DDBJ databases">
        <title>Whole genome sequence of Vibrio fortis.</title>
        <authorList>
            <person name="Das S.K."/>
        </authorList>
    </citation>
    <scope>NUCLEOTIDE SEQUENCE [LARGE SCALE GENOMIC DNA]</scope>
    <source>
        <strain evidence="1 2">AN60</strain>
    </source>
</reference>
<dbReference type="Proteomes" id="UP000326789">
    <property type="component" value="Unassembled WGS sequence"/>
</dbReference>
<evidence type="ECO:0008006" key="3">
    <source>
        <dbReference type="Google" id="ProtNLM"/>
    </source>
</evidence>
<comment type="caution">
    <text evidence="1">The sequence shown here is derived from an EMBL/GenBank/DDBJ whole genome shotgun (WGS) entry which is preliminary data.</text>
</comment>
<dbReference type="AlphaFoldDB" id="A0A5N3R2W8"/>
<sequence length="158" mass="18425">MARISREERQRKLEELNEGIWQLFLEQGYDALTFYNIAHYVNWRQSTIQSYHKSETLISAVRGRIEPYFIGKLDLTSIDSLEQSWRKGLEDKGFVNIIRFLINLNCSDPFIVELTAYGVKRLEDISYEALGEDGLNLMQKLMGLSVMKIAKERGEQEL</sequence>
<evidence type="ECO:0000313" key="1">
    <source>
        <dbReference type="EMBL" id="KAB0288181.1"/>
    </source>
</evidence>
<dbReference type="Gene3D" id="1.10.357.10">
    <property type="entry name" value="Tetracycline Repressor, domain 2"/>
    <property type="match status" value="1"/>
</dbReference>
<protein>
    <recommendedName>
        <fullName evidence="3">TetR/AcrR family transcriptional regulator</fullName>
    </recommendedName>
</protein>
<organism evidence="1 2">
    <name type="scientific">Vibrio fortis</name>
    <dbReference type="NCBI Taxonomy" id="212667"/>
    <lineage>
        <taxon>Bacteria</taxon>
        <taxon>Pseudomonadati</taxon>
        <taxon>Pseudomonadota</taxon>
        <taxon>Gammaproteobacteria</taxon>
        <taxon>Vibrionales</taxon>
        <taxon>Vibrionaceae</taxon>
        <taxon>Vibrio</taxon>
    </lineage>
</organism>
<dbReference type="Pfam" id="PF18285">
    <property type="entry name" value="LuxT_C"/>
    <property type="match status" value="1"/>
</dbReference>
<evidence type="ECO:0000313" key="2">
    <source>
        <dbReference type="Proteomes" id="UP000326789"/>
    </source>
</evidence>